<protein>
    <submittedName>
        <fullName evidence="2">RCG47580</fullName>
    </submittedName>
</protein>
<gene>
    <name evidence="2" type="ORF">rCG_47580</name>
</gene>
<organism evidence="2 3">
    <name type="scientific">Rattus norvegicus</name>
    <name type="common">Rat</name>
    <dbReference type="NCBI Taxonomy" id="10116"/>
    <lineage>
        <taxon>Eukaryota</taxon>
        <taxon>Metazoa</taxon>
        <taxon>Chordata</taxon>
        <taxon>Craniata</taxon>
        <taxon>Vertebrata</taxon>
        <taxon>Euteleostomi</taxon>
        <taxon>Mammalia</taxon>
        <taxon>Eutheria</taxon>
        <taxon>Euarchontoglires</taxon>
        <taxon>Glires</taxon>
        <taxon>Rodentia</taxon>
        <taxon>Myomorpha</taxon>
        <taxon>Muroidea</taxon>
        <taxon>Muridae</taxon>
        <taxon>Murinae</taxon>
        <taxon>Rattus</taxon>
    </lineage>
</organism>
<sequence>MNSTHSCWLHQGIQEMVKASAALMCWGVEVQPSQMTLCCPLRQHPLISDLYEENCSRLWTRSSAFSRGQSASRRGLSSTHGLLPVL</sequence>
<evidence type="ECO:0000256" key="1">
    <source>
        <dbReference type="SAM" id="MobiDB-lite"/>
    </source>
</evidence>
<accession>A6HY40</accession>
<dbReference type="EMBL" id="CH473953">
    <property type="protein sequence ID" value="EDM12121.1"/>
    <property type="molecule type" value="Genomic_DNA"/>
</dbReference>
<name>A6HY40_RAT</name>
<evidence type="ECO:0000313" key="2">
    <source>
        <dbReference type="EMBL" id="EDM12121.1"/>
    </source>
</evidence>
<feature type="compositionally biased region" description="Polar residues" evidence="1">
    <location>
        <begin position="64"/>
        <end position="80"/>
    </location>
</feature>
<evidence type="ECO:0000313" key="3">
    <source>
        <dbReference type="Proteomes" id="UP000234681"/>
    </source>
</evidence>
<proteinExistence type="predicted"/>
<reference evidence="3" key="1">
    <citation type="submission" date="2005-09" db="EMBL/GenBank/DDBJ databases">
        <authorList>
            <person name="Mural R.J."/>
            <person name="Li P.W."/>
            <person name="Adams M.D."/>
            <person name="Amanatides P.G."/>
            <person name="Baden-Tillson H."/>
            <person name="Barnstead M."/>
            <person name="Chin S.H."/>
            <person name="Dew I."/>
            <person name="Evans C.A."/>
            <person name="Ferriera S."/>
            <person name="Flanigan M."/>
            <person name="Fosler C."/>
            <person name="Glodek A."/>
            <person name="Gu Z."/>
            <person name="Holt R.A."/>
            <person name="Jennings D."/>
            <person name="Kraft C.L."/>
            <person name="Lu F."/>
            <person name="Nguyen T."/>
            <person name="Nusskern D.R."/>
            <person name="Pfannkoch C.M."/>
            <person name="Sitter C."/>
            <person name="Sutton G.G."/>
            <person name="Venter J.C."/>
            <person name="Wang Z."/>
            <person name="Woodage T."/>
            <person name="Zheng X.H."/>
            <person name="Zhong F."/>
        </authorList>
    </citation>
    <scope>NUCLEOTIDE SEQUENCE [LARGE SCALE GENOMIC DNA]</scope>
    <source>
        <strain>BN</strain>
        <strain evidence="3">Sprague-Dawley</strain>
    </source>
</reference>
<dbReference type="Proteomes" id="UP000234681">
    <property type="component" value="Chromosome 1"/>
</dbReference>
<feature type="region of interest" description="Disordered" evidence="1">
    <location>
        <begin position="64"/>
        <end position="86"/>
    </location>
</feature>
<feature type="non-terminal residue" evidence="2">
    <location>
        <position position="86"/>
    </location>
</feature>
<dbReference type="AlphaFoldDB" id="A6HY40"/>